<reference evidence="9" key="1">
    <citation type="submission" date="2019-11" db="EMBL/GenBank/DDBJ databases">
        <title>Genome sequence of Heliorestis convoluta strain HH, an alkaliphilic and minimalistic phototrophic bacterium from a soda lake in Egypt.</title>
        <authorList>
            <person name="Dewey E.D."/>
            <person name="Stokes L.M."/>
            <person name="Burchell B.M."/>
            <person name="Shaffer K.N."/>
            <person name="Huntington A.M."/>
            <person name="Baker J.M."/>
            <person name="Nadendla S."/>
            <person name="Giglio M.G."/>
            <person name="Touchman J.W."/>
            <person name="Blankenship R.E."/>
            <person name="Madigan M.T."/>
            <person name="Sattley W.M."/>
        </authorList>
    </citation>
    <scope>NUCLEOTIDE SEQUENCE [LARGE SCALE GENOMIC DNA]</scope>
    <source>
        <strain evidence="9">HH</strain>
    </source>
</reference>
<evidence type="ECO:0000256" key="4">
    <source>
        <dbReference type="ARBA" id="ARBA00022917"/>
    </source>
</evidence>
<organism evidence="8 9">
    <name type="scientific">Heliorestis convoluta</name>
    <dbReference type="NCBI Taxonomy" id="356322"/>
    <lineage>
        <taxon>Bacteria</taxon>
        <taxon>Bacillati</taxon>
        <taxon>Bacillota</taxon>
        <taxon>Clostridia</taxon>
        <taxon>Eubacteriales</taxon>
        <taxon>Heliobacteriaceae</taxon>
        <taxon>Heliorestis</taxon>
    </lineage>
</organism>
<evidence type="ECO:0000256" key="6">
    <source>
        <dbReference type="SAM" id="MobiDB-lite"/>
    </source>
</evidence>
<feature type="domain" description="NFACT RNA-binding" evidence="7">
    <location>
        <begin position="483"/>
        <end position="570"/>
    </location>
</feature>
<evidence type="ECO:0000256" key="3">
    <source>
        <dbReference type="ARBA" id="ARBA00022884"/>
    </source>
</evidence>
<dbReference type="GO" id="GO:0019843">
    <property type="term" value="F:rRNA binding"/>
    <property type="evidence" value="ECO:0007669"/>
    <property type="project" value="UniProtKB-UniRule"/>
</dbReference>
<dbReference type="Pfam" id="PF05670">
    <property type="entry name" value="NFACT-R_1"/>
    <property type="match status" value="1"/>
</dbReference>
<comment type="subunit">
    <text evidence="5">Associates with stalled 50S ribosomal subunits. Binds to RqcP.</text>
</comment>
<dbReference type="Gene3D" id="1.10.8.50">
    <property type="match status" value="1"/>
</dbReference>
<dbReference type="Proteomes" id="UP000366051">
    <property type="component" value="Chromosome"/>
</dbReference>
<sequence length="598" mass="68657">MALDGITLQALIQELEDLLPSGRIDRIVQPEPEEVHLIGRTGSKNWRLLLSAHAMTARLHLTKVNKANPAQPPLFCMVLRKHLEGGRIQKIEQIPWERIVMITIEGKDELGGRTEKKLILEIMGRHSNLILLDKKTGQIVDGVRRYSHAISRHREVLPGRQYLLPPAQNKVAPHPLTDEELAQILYKDGDKKVQKSLQENVAGLSPETAREICYRAELDEQIKVGHCGNYEFRRIIIALQELLQIFEEKDIKGKIYREGETLKTFSPWPLHHLSKVYEEEKGSLNETVDGFYLGKVDLEKRNIFRQSLQKKVAAEWDKLQRKQKSQEQDIEEAKKDLICRTWGDLIFTNLYKLQGGEEVFVATDLEKPEVSHTIILDPALSATENAQTFYSRYNKATATVLQATEQLTKTKDDLRYVSSVLTTLEQSETIEDLFEIKQELIQEGYLPREKEQKSTKKHSNKKKGQKDKKAAPLPEPLTILHPEGWTILVGRNNRQNDYLTMKVARDKDLWLHTKDIPGAHVLIPRRDGREIPLSVLEKAATYAAYYSQGRQSAKVPVDYTERRYVRKPTGAKPGFVIYDHQQTLWVNPQSIVEGSFQR</sequence>
<dbReference type="EMBL" id="CP045875">
    <property type="protein sequence ID" value="QGG47968.1"/>
    <property type="molecule type" value="Genomic_DNA"/>
</dbReference>
<keyword evidence="1 5" id="KW-0820">tRNA-binding</keyword>
<evidence type="ECO:0000256" key="2">
    <source>
        <dbReference type="ARBA" id="ARBA00022730"/>
    </source>
</evidence>
<evidence type="ECO:0000313" key="9">
    <source>
        <dbReference type="Proteomes" id="UP000366051"/>
    </source>
</evidence>
<feature type="compositionally biased region" description="Basic residues" evidence="6">
    <location>
        <begin position="455"/>
        <end position="466"/>
    </location>
</feature>
<feature type="compositionally biased region" description="Basic and acidic residues" evidence="6">
    <location>
        <begin position="445"/>
        <end position="454"/>
    </location>
</feature>
<dbReference type="InterPro" id="IPR051608">
    <property type="entry name" value="RQC_Subunit_NEMF"/>
</dbReference>
<dbReference type="GO" id="GO:1990112">
    <property type="term" value="C:RQC complex"/>
    <property type="evidence" value="ECO:0007669"/>
    <property type="project" value="TreeGrafter"/>
</dbReference>
<comment type="similarity">
    <text evidence="5">Belongs to the NEMF family.</text>
</comment>
<dbReference type="InterPro" id="IPR008532">
    <property type="entry name" value="NFACT_RNA-bd"/>
</dbReference>
<dbReference type="HAMAP" id="MF_00844_B">
    <property type="entry name" value="RqcH_B"/>
    <property type="match status" value="1"/>
</dbReference>
<dbReference type="Pfam" id="PF05833">
    <property type="entry name" value="NFACT_N"/>
    <property type="match status" value="1"/>
</dbReference>
<protein>
    <recommendedName>
        <fullName evidence="5">Rqc2 homolog RqcH</fullName>
        <shortName evidence="5">RqcH</shortName>
    </recommendedName>
</protein>
<dbReference type="InterPro" id="IPR043682">
    <property type="entry name" value="RqcH_bacterial"/>
</dbReference>
<evidence type="ECO:0000256" key="1">
    <source>
        <dbReference type="ARBA" id="ARBA00022555"/>
    </source>
</evidence>
<comment type="function">
    <text evidence="5">Key component of the ribosome quality control system (RQC), a ribosome-associated complex that mediates the extraction of incompletely synthesized nascent chains from stalled ribosomes and their subsequent degradation. RqcH recruits Ala-charged tRNA, and with RqcP directs the elongation of stalled nascent chains on 50S ribosomal subunits, leading to non-templated C-terminal alanine extensions (Ala tail). The Ala tail promotes nascent chain degradation. May add between 1 and at least 8 Ala residues. Binds to stalled 50S ribosomal subunits.</text>
</comment>
<accession>A0A5Q2MYZ2</accession>
<dbReference type="GO" id="GO:0000049">
    <property type="term" value="F:tRNA binding"/>
    <property type="evidence" value="ECO:0007669"/>
    <property type="project" value="UniProtKB-UniRule"/>
</dbReference>
<dbReference type="GO" id="GO:0043023">
    <property type="term" value="F:ribosomal large subunit binding"/>
    <property type="evidence" value="ECO:0007669"/>
    <property type="project" value="UniProtKB-UniRule"/>
</dbReference>
<dbReference type="Gene3D" id="2.30.310.10">
    <property type="entry name" value="ibrinogen binding protein from staphylococcus aureus domain"/>
    <property type="match status" value="1"/>
</dbReference>
<keyword evidence="2 5" id="KW-0699">rRNA-binding</keyword>
<gene>
    <name evidence="5" type="primary">rqcH</name>
    <name evidence="8" type="ORF">FTV88_1870</name>
</gene>
<evidence type="ECO:0000259" key="7">
    <source>
        <dbReference type="Pfam" id="PF05670"/>
    </source>
</evidence>
<dbReference type="InterPro" id="IPR010979">
    <property type="entry name" value="Ribosomal_uS13-like_H2TH"/>
</dbReference>
<keyword evidence="9" id="KW-1185">Reference proteome</keyword>
<dbReference type="GO" id="GO:0072344">
    <property type="term" value="P:rescue of stalled ribosome"/>
    <property type="evidence" value="ECO:0007669"/>
    <property type="project" value="UniProtKB-UniRule"/>
</dbReference>
<dbReference type="KEGG" id="hcv:FTV88_1870"/>
<dbReference type="OrthoDB" id="9766163at2"/>
<dbReference type="SUPFAM" id="SSF46946">
    <property type="entry name" value="S13-like H2TH domain"/>
    <property type="match status" value="1"/>
</dbReference>
<evidence type="ECO:0000256" key="5">
    <source>
        <dbReference type="HAMAP-Rule" id="MF_00844"/>
    </source>
</evidence>
<keyword evidence="4 5" id="KW-0648">Protein biosynthesis</keyword>
<dbReference type="PANTHER" id="PTHR15239">
    <property type="entry name" value="NUCLEAR EXPORT MEDIATOR FACTOR NEMF"/>
    <property type="match status" value="1"/>
</dbReference>
<dbReference type="FunFam" id="2.30.310.10:FF:000004">
    <property type="entry name" value="Fibronectin-binding protein A"/>
    <property type="match status" value="1"/>
</dbReference>
<name>A0A5Q2MYZ2_9FIRM</name>
<keyword evidence="3 5" id="KW-0694">RNA-binding</keyword>
<dbReference type="PANTHER" id="PTHR15239:SF6">
    <property type="entry name" value="RIBOSOME QUALITY CONTROL COMPLEX SUBUNIT NEMF"/>
    <property type="match status" value="1"/>
</dbReference>
<evidence type="ECO:0000313" key="8">
    <source>
        <dbReference type="EMBL" id="QGG47968.1"/>
    </source>
</evidence>
<feature type="region of interest" description="Disordered" evidence="6">
    <location>
        <begin position="445"/>
        <end position="474"/>
    </location>
</feature>
<dbReference type="AlphaFoldDB" id="A0A5Q2MYZ2"/>
<proteinExistence type="inferred from homology"/>
<dbReference type="RefSeq" id="WP_153725249.1">
    <property type="nucleotide sequence ID" value="NZ_CP045875.1"/>
</dbReference>